<reference evidence="3" key="1">
    <citation type="submission" date="2018-11" db="EMBL/GenBank/DDBJ databases">
        <title>Rhizobium chutanense sp. nov., isolated from root nodules of Phaseolus vulgaris in China.</title>
        <authorList>
            <person name="Huo Y."/>
        </authorList>
    </citation>
    <scope>NUCLEOTIDE SEQUENCE [LARGE SCALE GENOMIC DNA]</scope>
    <source>
        <strain evidence="3">CCBAU 65647</strain>
    </source>
</reference>
<comment type="caution">
    <text evidence="2">The sequence shown here is derived from an EMBL/GenBank/DDBJ whole genome shotgun (WGS) entry which is preliminary data.</text>
</comment>
<dbReference type="GO" id="GO:0003677">
    <property type="term" value="F:DNA binding"/>
    <property type="evidence" value="ECO:0007669"/>
    <property type="project" value="InterPro"/>
</dbReference>
<dbReference type="SMART" id="SM00530">
    <property type="entry name" value="HTH_XRE"/>
    <property type="match status" value="1"/>
</dbReference>
<dbReference type="Proteomes" id="UP000278823">
    <property type="component" value="Unassembled WGS sequence"/>
</dbReference>
<organism evidence="2 3">
    <name type="scientific">Rhizobium vallis</name>
    <dbReference type="NCBI Taxonomy" id="634290"/>
    <lineage>
        <taxon>Bacteria</taxon>
        <taxon>Pseudomonadati</taxon>
        <taxon>Pseudomonadota</taxon>
        <taxon>Alphaproteobacteria</taxon>
        <taxon>Hyphomicrobiales</taxon>
        <taxon>Rhizobiaceae</taxon>
        <taxon>Rhizobium/Agrobacterium group</taxon>
        <taxon>Rhizobium</taxon>
    </lineage>
</organism>
<dbReference type="InterPro" id="IPR010982">
    <property type="entry name" value="Lambda_DNA-bd_dom_sf"/>
</dbReference>
<protein>
    <submittedName>
        <fullName evidence="2">XRE family transcriptional regulator</fullName>
    </submittedName>
</protein>
<gene>
    <name evidence="2" type="ORF">EFQ99_31500</name>
</gene>
<name>A0A3S0QQL9_9HYPH</name>
<evidence type="ECO:0000259" key="1">
    <source>
        <dbReference type="PROSITE" id="PS50943"/>
    </source>
</evidence>
<evidence type="ECO:0000313" key="3">
    <source>
        <dbReference type="Proteomes" id="UP000278823"/>
    </source>
</evidence>
<dbReference type="AlphaFoldDB" id="A0A3S0QQL9"/>
<keyword evidence="3" id="KW-1185">Reference proteome</keyword>
<sequence length="206" mass="22235">MTEIDKKWFFQKLDERQKSVRGLARHLSIDPSAASRMLSGTRRMKMEEANQIALFLGVSLSDVINHAGVSVEPDGTPTRILLAAVINEAGSVERLKEPRPLPQAVIDRAKAAVRDFVEGQVIAAQVRAASGPLSIWDDAVILFGHTDEVETAAIGVLSICRTRGGDQIMAKVERARKTGEARIQTASGATEETLLDTATPVLAVIP</sequence>
<dbReference type="EMBL" id="RJTH01000020">
    <property type="protein sequence ID" value="RUM19295.1"/>
    <property type="molecule type" value="Genomic_DNA"/>
</dbReference>
<dbReference type="SUPFAM" id="SSF47413">
    <property type="entry name" value="lambda repressor-like DNA-binding domains"/>
    <property type="match status" value="1"/>
</dbReference>
<dbReference type="Pfam" id="PF13443">
    <property type="entry name" value="HTH_26"/>
    <property type="match status" value="1"/>
</dbReference>
<dbReference type="InterPro" id="IPR001387">
    <property type="entry name" value="Cro/C1-type_HTH"/>
</dbReference>
<dbReference type="PROSITE" id="PS50943">
    <property type="entry name" value="HTH_CROC1"/>
    <property type="match status" value="1"/>
</dbReference>
<dbReference type="Gene3D" id="1.10.260.40">
    <property type="entry name" value="lambda repressor-like DNA-binding domains"/>
    <property type="match status" value="1"/>
</dbReference>
<accession>A0A3S0QQL9</accession>
<dbReference type="RefSeq" id="WP_126924952.1">
    <property type="nucleotide sequence ID" value="NZ_ML133703.1"/>
</dbReference>
<evidence type="ECO:0000313" key="2">
    <source>
        <dbReference type="EMBL" id="RUM19295.1"/>
    </source>
</evidence>
<dbReference type="OrthoDB" id="3480230at2"/>
<feature type="domain" description="HTH cro/C1-type" evidence="1">
    <location>
        <begin position="15"/>
        <end position="63"/>
    </location>
</feature>
<proteinExistence type="predicted"/>
<dbReference type="CDD" id="cd00093">
    <property type="entry name" value="HTH_XRE"/>
    <property type="match status" value="1"/>
</dbReference>